<organism evidence="2 4">
    <name type="scientific">Trichococcus flocculiformis</name>
    <dbReference type="NCBI Taxonomy" id="82803"/>
    <lineage>
        <taxon>Bacteria</taxon>
        <taxon>Bacillati</taxon>
        <taxon>Bacillota</taxon>
        <taxon>Bacilli</taxon>
        <taxon>Lactobacillales</taxon>
        <taxon>Carnobacteriaceae</taxon>
        <taxon>Trichococcus</taxon>
    </lineage>
</organism>
<dbReference type="AlphaFoldDB" id="A0AB38BIH9"/>
<protein>
    <submittedName>
        <fullName evidence="2">Helix-turn-helix domain-containing protein</fullName>
    </submittedName>
</protein>
<sequence>MAEGEKGALLPDILKDGYGYSPKKITRDASLSIEAKAIYSYLASFADDEGKAYPGIELICHELNISENRFHKHKKQLIDHGYMSVTRERKESGWSNNIYWLQGYSVTRQIVGIRNECIGNVGIGFEAIGNEGTIITSLNNTSLNNTNLNKKELVEQKPDPIPYREIIDYLN</sequence>
<name>A0AB38BIH9_9LACT</name>
<accession>A0AB38BIH9</accession>
<dbReference type="EMBL" id="FOQC01000020">
    <property type="protein sequence ID" value="SFH86022.1"/>
    <property type="molecule type" value="Genomic_DNA"/>
</dbReference>
<proteinExistence type="predicted"/>
<dbReference type="Proteomes" id="UP000195947">
    <property type="component" value="Unassembled WGS sequence"/>
</dbReference>
<dbReference type="RefSeq" id="WP_086989473.1">
    <property type="nucleotide sequence ID" value="NZ_FJMZ01000027.1"/>
</dbReference>
<evidence type="ECO:0000313" key="2">
    <source>
        <dbReference type="EMBL" id="SFH86022.1"/>
    </source>
</evidence>
<gene>
    <name evidence="2" type="ORF">SAMN04488507_102024</name>
    <name evidence="1" type="ORF">TFLO_2129</name>
</gene>
<comment type="caution">
    <text evidence="2">The sequence shown here is derived from an EMBL/GenBank/DDBJ whole genome shotgun (WGS) entry which is preliminary data.</text>
</comment>
<dbReference type="Pfam" id="PF13730">
    <property type="entry name" value="HTH_36"/>
    <property type="match status" value="1"/>
</dbReference>
<dbReference type="EMBL" id="FJMZ01000027">
    <property type="protein sequence ID" value="CZQ96943.1"/>
    <property type="molecule type" value="Genomic_DNA"/>
</dbReference>
<reference evidence="2 4" key="2">
    <citation type="submission" date="2016-10" db="EMBL/GenBank/DDBJ databases">
        <authorList>
            <person name="Varghese N."/>
            <person name="Submissions S."/>
        </authorList>
    </citation>
    <scope>NUCLEOTIDE SEQUENCE [LARGE SCALE GENOMIC DNA]</scope>
    <source>
        <strain evidence="2 4">DSM 2094</strain>
    </source>
</reference>
<dbReference type="InterPro" id="IPR036388">
    <property type="entry name" value="WH-like_DNA-bd_sf"/>
</dbReference>
<dbReference type="Proteomes" id="UP000199686">
    <property type="component" value="Unassembled WGS sequence"/>
</dbReference>
<evidence type="ECO:0000313" key="3">
    <source>
        <dbReference type="Proteomes" id="UP000195947"/>
    </source>
</evidence>
<dbReference type="Gene3D" id="1.10.10.10">
    <property type="entry name" value="Winged helix-like DNA-binding domain superfamily/Winged helix DNA-binding domain"/>
    <property type="match status" value="1"/>
</dbReference>
<reference evidence="1 3" key="1">
    <citation type="submission" date="2016-02" db="EMBL/GenBank/DDBJ databases">
        <authorList>
            <person name="Strepis N."/>
        </authorList>
    </citation>
    <scope>NUCLEOTIDE SEQUENCE [LARGE SCALE GENOMIC DNA]</scope>
    <source>
        <strain evidence="1">Trichococcus flocculiformis</strain>
    </source>
</reference>
<evidence type="ECO:0000313" key="1">
    <source>
        <dbReference type="EMBL" id="CZQ96943.1"/>
    </source>
</evidence>
<evidence type="ECO:0000313" key="4">
    <source>
        <dbReference type="Proteomes" id="UP000199686"/>
    </source>
</evidence>
<keyword evidence="3" id="KW-1185">Reference proteome</keyword>